<keyword evidence="13" id="KW-1185">Reference proteome</keyword>
<proteinExistence type="inferred from homology"/>
<dbReference type="PANTHER" id="PTHR42755">
    <property type="entry name" value="3-DEOXY-MANNO-OCTULOSONATE CYTIDYLYLTRANSFERASE"/>
    <property type="match status" value="1"/>
</dbReference>
<evidence type="ECO:0000256" key="8">
    <source>
        <dbReference type="ARBA" id="ARBA00049183"/>
    </source>
</evidence>
<comment type="caution">
    <text evidence="12">The sequence shown here is derived from an EMBL/GenBank/DDBJ whole genome shotgun (WGS) entry which is preliminary data.</text>
</comment>
<comment type="subcellular location">
    <subcellularLocation>
        <location evidence="1">Cell envelope</location>
    </subcellularLocation>
    <subcellularLocation>
        <location evidence="9">Cell membrane</location>
    </subcellularLocation>
</comment>
<evidence type="ECO:0000256" key="9">
    <source>
        <dbReference type="RuleBase" id="RU365103"/>
    </source>
</evidence>
<keyword evidence="5" id="KW-0997">Cell inner membrane</keyword>
<gene>
    <name evidence="12" type="ORF">WNY77_13840</name>
</gene>
<dbReference type="Gene3D" id="3.40.50.11720">
    <property type="entry name" value="3-Deoxy-D-manno-octulosonic-acid transferase, N-terminal domain"/>
    <property type="match status" value="1"/>
</dbReference>
<dbReference type="InterPro" id="IPR007507">
    <property type="entry name" value="Glycos_transf_N"/>
</dbReference>
<evidence type="ECO:0000259" key="10">
    <source>
        <dbReference type="Pfam" id="PF00534"/>
    </source>
</evidence>
<reference evidence="12 13" key="1">
    <citation type="submission" date="2024-03" db="EMBL/GenBank/DDBJ databases">
        <title>Community enrichment and isolation of bacterial strains for fucoidan degradation.</title>
        <authorList>
            <person name="Sichert A."/>
        </authorList>
    </citation>
    <scope>NUCLEOTIDE SEQUENCE [LARGE SCALE GENOMIC DNA]</scope>
    <source>
        <strain evidence="12 13">AS12</strain>
    </source>
</reference>
<keyword evidence="9" id="KW-0472">Membrane</keyword>
<dbReference type="GO" id="GO:0043842">
    <property type="term" value="F:Kdo transferase activity"/>
    <property type="evidence" value="ECO:0007669"/>
    <property type="project" value="UniProtKB-EC"/>
</dbReference>
<feature type="transmembrane region" description="Helical" evidence="9">
    <location>
        <begin position="20"/>
        <end position="38"/>
    </location>
</feature>
<evidence type="ECO:0000256" key="1">
    <source>
        <dbReference type="ARBA" id="ARBA00004196"/>
    </source>
</evidence>
<comment type="catalytic activity">
    <reaction evidence="8 9">
        <text>lipid IVA (E. coli) + CMP-3-deoxy-beta-D-manno-octulosonate = alpha-Kdo-(2-&gt;6)-lipid IVA (E. coli) + CMP + H(+)</text>
        <dbReference type="Rhea" id="RHEA:28066"/>
        <dbReference type="ChEBI" id="CHEBI:15378"/>
        <dbReference type="ChEBI" id="CHEBI:58603"/>
        <dbReference type="ChEBI" id="CHEBI:60364"/>
        <dbReference type="ChEBI" id="CHEBI:60377"/>
        <dbReference type="ChEBI" id="CHEBI:85987"/>
        <dbReference type="EC" id="2.4.99.12"/>
    </reaction>
</comment>
<dbReference type="SUPFAM" id="SSF53756">
    <property type="entry name" value="UDP-Glycosyltransferase/glycogen phosphorylase"/>
    <property type="match status" value="1"/>
</dbReference>
<keyword evidence="9" id="KW-0448">Lipopolysaccharide biosynthesis</keyword>
<keyword evidence="9" id="KW-1133">Transmembrane helix</keyword>
<keyword evidence="9" id="KW-0812">Transmembrane</keyword>
<accession>A0ABU9SX92</accession>
<dbReference type="PANTHER" id="PTHR42755:SF1">
    <property type="entry name" value="3-DEOXY-D-MANNO-OCTULOSONIC ACID TRANSFERASE, MITOCHONDRIAL-RELATED"/>
    <property type="match status" value="1"/>
</dbReference>
<evidence type="ECO:0000256" key="7">
    <source>
        <dbReference type="ARBA" id="ARBA00031445"/>
    </source>
</evidence>
<dbReference type="Gene3D" id="3.40.50.2000">
    <property type="entry name" value="Glycogen Phosphorylase B"/>
    <property type="match status" value="1"/>
</dbReference>
<protein>
    <recommendedName>
        <fullName evidence="4 9">3-deoxy-D-manno-octulosonic acid transferase</fullName>
        <shortName evidence="9">Kdo transferase</shortName>
        <ecNumber evidence="3 9">2.4.99.12</ecNumber>
    </recommendedName>
    <alternativeName>
        <fullName evidence="7 9">Lipid IV(A) 3-deoxy-D-manno-octulosonic acid transferase</fullName>
    </alternativeName>
</protein>
<evidence type="ECO:0000313" key="13">
    <source>
        <dbReference type="Proteomes" id="UP001461163"/>
    </source>
</evidence>
<name>A0ABU9SX92_9ALTE</name>
<dbReference type="Proteomes" id="UP001461163">
    <property type="component" value="Unassembled WGS sequence"/>
</dbReference>
<dbReference type="InterPro" id="IPR039901">
    <property type="entry name" value="Kdotransferase"/>
</dbReference>
<sequence>MKSTFTPKAKENYSLWGYTLLLYILLPFVFLHFCYQYLMKKPTAPWARIQRFGVNIRTAKAGGLLFHCVSVGEVVAAANVIKRIRQFQPEISVTITTTTATGAKQATDLFNDSITHCYLPVDIPWMMRRILKQAAPTHVIITEVELWPNMIDQCWRLNIPVSVINARMTDSSMRTYTKISPLFSPMLHKLHKICAQGERDYHNYQQLHAPEQTLVLTNNIKFEQPARPEAYQQAKEFSQTFNIASRPIIVAGSSHAPEEDILLKAHKIVLQQISDALLIIVPRHPQRFDDVYQICKSSGLRILRSSNEKPCDTDTQVLLVDEMGKLQALYALATIAFVGGSIADRGGHNALEPAAFEVPILMGEHRNNNPAICQVLSDTGALFEANTPEQISQKVMQWLEDGPLRKRAGKAGKQVLQENSGAVSATLHALGFAQGNH</sequence>
<dbReference type="EC" id="2.4.99.12" evidence="3 9"/>
<keyword evidence="12" id="KW-0328">Glycosyltransferase</keyword>
<evidence type="ECO:0000256" key="3">
    <source>
        <dbReference type="ARBA" id="ARBA00012621"/>
    </source>
</evidence>
<comment type="pathway">
    <text evidence="2 9">Bacterial outer membrane biogenesis; LPS core biosynthesis.</text>
</comment>
<dbReference type="Pfam" id="PF04413">
    <property type="entry name" value="Glycos_transf_N"/>
    <property type="match status" value="1"/>
</dbReference>
<dbReference type="InterPro" id="IPR038107">
    <property type="entry name" value="Glycos_transf_N_sf"/>
</dbReference>
<keyword evidence="6 9" id="KW-0808">Transferase</keyword>
<organism evidence="12 13">
    <name type="scientific">Paraglaciecola mesophila</name>
    <dbReference type="NCBI Taxonomy" id="197222"/>
    <lineage>
        <taxon>Bacteria</taxon>
        <taxon>Pseudomonadati</taxon>
        <taxon>Pseudomonadota</taxon>
        <taxon>Gammaproteobacteria</taxon>
        <taxon>Alteromonadales</taxon>
        <taxon>Alteromonadaceae</taxon>
        <taxon>Paraglaciecola</taxon>
    </lineage>
</organism>
<comment type="function">
    <text evidence="9">Involved in lipopolysaccharide (LPS) biosynthesis. Catalyzes the transfer of 3-deoxy-D-manno-octulosonate (Kdo) residue(s) from CMP-Kdo to lipid IV(A), the tetraacyldisaccharide-1,4'-bisphosphate precursor of lipid A.</text>
</comment>
<evidence type="ECO:0000256" key="5">
    <source>
        <dbReference type="ARBA" id="ARBA00022519"/>
    </source>
</evidence>
<dbReference type="InterPro" id="IPR001296">
    <property type="entry name" value="Glyco_trans_1"/>
</dbReference>
<comment type="similarity">
    <text evidence="9">Belongs to the glycosyltransferase group 1 family.</text>
</comment>
<evidence type="ECO:0000313" key="12">
    <source>
        <dbReference type="EMBL" id="MEM5498484.1"/>
    </source>
</evidence>
<dbReference type="Pfam" id="PF00534">
    <property type="entry name" value="Glycos_transf_1"/>
    <property type="match status" value="1"/>
</dbReference>
<evidence type="ECO:0000256" key="2">
    <source>
        <dbReference type="ARBA" id="ARBA00004713"/>
    </source>
</evidence>
<evidence type="ECO:0000256" key="4">
    <source>
        <dbReference type="ARBA" id="ARBA00019077"/>
    </source>
</evidence>
<feature type="domain" description="Glycosyl transferase family 1" evidence="10">
    <location>
        <begin position="314"/>
        <end position="414"/>
    </location>
</feature>
<dbReference type="EMBL" id="JBBMQS010000008">
    <property type="protein sequence ID" value="MEM5498484.1"/>
    <property type="molecule type" value="Genomic_DNA"/>
</dbReference>
<evidence type="ECO:0000256" key="6">
    <source>
        <dbReference type="ARBA" id="ARBA00022679"/>
    </source>
</evidence>
<dbReference type="RefSeq" id="WP_342882054.1">
    <property type="nucleotide sequence ID" value="NZ_JBBMQS010000008.1"/>
</dbReference>
<feature type="domain" description="3-deoxy-D-manno-octulosonic-acid transferase N-terminal" evidence="11">
    <location>
        <begin position="50"/>
        <end position="223"/>
    </location>
</feature>
<keyword evidence="9" id="KW-1003">Cell membrane</keyword>
<evidence type="ECO:0000259" key="11">
    <source>
        <dbReference type="Pfam" id="PF04413"/>
    </source>
</evidence>